<dbReference type="Pfam" id="PF00788">
    <property type="entry name" value="RA"/>
    <property type="match status" value="1"/>
</dbReference>
<evidence type="ECO:0000313" key="5">
    <source>
        <dbReference type="RefSeq" id="XP_032814049.1"/>
    </source>
</evidence>
<dbReference type="Proteomes" id="UP001318040">
    <property type="component" value="Chromosome 21"/>
</dbReference>
<feature type="domain" description="SARAH" evidence="3">
    <location>
        <begin position="299"/>
        <end position="346"/>
    </location>
</feature>
<dbReference type="RefSeq" id="XP_032814049.1">
    <property type="nucleotide sequence ID" value="XM_032958158.1"/>
</dbReference>
<dbReference type="Pfam" id="PF16517">
    <property type="entry name" value="Nore1-SARAH"/>
    <property type="match status" value="1"/>
</dbReference>
<evidence type="ECO:0000256" key="1">
    <source>
        <dbReference type="SAM" id="MobiDB-lite"/>
    </source>
</evidence>
<protein>
    <submittedName>
        <fullName evidence="5 6">Ras association domain-containing protein 2-like</fullName>
    </submittedName>
</protein>
<evidence type="ECO:0000313" key="6">
    <source>
        <dbReference type="RefSeq" id="XP_032814050.1"/>
    </source>
</evidence>
<dbReference type="SMART" id="SM00314">
    <property type="entry name" value="RA"/>
    <property type="match status" value="1"/>
</dbReference>
<name>A0AAJ7TBS3_PETMA</name>
<evidence type="ECO:0000313" key="4">
    <source>
        <dbReference type="Proteomes" id="UP001318040"/>
    </source>
</evidence>
<evidence type="ECO:0000259" key="3">
    <source>
        <dbReference type="PROSITE" id="PS50951"/>
    </source>
</evidence>
<dbReference type="PROSITE" id="PS50951">
    <property type="entry name" value="SARAH"/>
    <property type="match status" value="1"/>
</dbReference>
<sequence length="353" mass="39141">MEEVTRRRTRGGGGGGGGLPPRHGPPGLVTVSESQTISRQELLRSLDTYNLYLRDRKALHLTCHVDGDHVLVQGALPVTWALTRPIRLQLSDDLRSPTWLALPPAANSGRMSKGGRGMVRWDGFSDLNTVGEAPEAAAAAALTPPGPPRVPDPGPDADLGALLRTRSDAGVLRRQKGGRRRKGCPPVSPGVEEHRVSINGHFYNHQTAVFTPEFGCVTNVVISSDLTSEHVMLLLLQKFRIENAAHDFCFVLQHSTGERRRLAPSERPLLAQLLQGPDERVARILIVEAVTHRDVTHQEAQFLGLDLPLLLVLVQRLEKEEEEAVERVRQRYRELRSSIRRKMSSIRRMETSV</sequence>
<dbReference type="PANTHER" id="PTHR22738">
    <property type="entry name" value="RASSF"/>
    <property type="match status" value="1"/>
</dbReference>
<gene>
    <name evidence="5 6 7" type="primary">LOC116944500</name>
</gene>
<reference evidence="5 6" key="1">
    <citation type="submission" date="2025-04" db="UniProtKB">
        <authorList>
            <consortium name="RefSeq"/>
        </authorList>
    </citation>
    <scope>IDENTIFICATION</scope>
    <source>
        <tissue evidence="5 6">Sperm</tissue>
    </source>
</reference>
<dbReference type="InterPro" id="IPR029071">
    <property type="entry name" value="Ubiquitin-like_domsf"/>
</dbReference>
<dbReference type="RefSeq" id="XP_032814051.1">
    <property type="nucleotide sequence ID" value="XM_032958160.1"/>
</dbReference>
<organism evidence="4 6">
    <name type="scientific">Petromyzon marinus</name>
    <name type="common">Sea lamprey</name>
    <dbReference type="NCBI Taxonomy" id="7757"/>
    <lineage>
        <taxon>Eukaryota</taxon>
        <taxon>Metazoa</taxon>
        <taxon>Chordata</taxon>
        <taxon>Craniata</taxon>
        <taxon>Vertebrata</taxon>
        <taxon>Cyclostomata</taxon>
        <taxon>Hyperoartia</taxon>
        <taxon>Petromyzontiformes</taxon>
        <taxon>Petromyzontidae</taxon>
        <taxon>Petromyzon</taxon>
    </lineage>
</organism>
<dbReference type="GO" id="GO:0007165">
    <property type="term" value="P:signal transduction"/>
    <property type="evidence" value="ECO:0007669"/>
    <property type="project" value="InterPro"/>
</dbReference>
<proteinExistence type="predicted"/>
<dbReference type="SUPFAM" id="SSF54236">
    <property type="entry name" value="Ubiquitin-like"/>
    <property type="match status" value="1"/>
</dbReference>
<dbReference type="KEGG" id="pmrn:116944500"/>
<accession>A0AAJ7TBS3</accession>
<feature type="region of interest" description="Disordered" evidence="1">
    <location>
        <begin position="1"/>
        <end position="27"/>
    </location>
</feature>
<dbReference type="PANTHER" id="PTHR22738:SF15">
    <property type="entry name" value="LD40758P"/>
    <property type="match status" value="1"/>
</dbReference>
<evidence type="ECO:0000259" key="2">
    <source>
        <dbReference type="PROSITE" id="PS50200"/>
    </source>
</evidence>
<feature type="domain" description="Ras-associating" evidence="2">
    <location>
        <begin position="203"/>
        <end position="291"/>
    </location>
</feature>
<dbReference type="InterPro" id="IPR033614">
    <property type="entry name" value="RASSF1-6"/>
</dbReference>
<keyword evidence="4" id="KW-1185">Reference proteome</keyword>
<dbReference type="Gene3D" id="3.10.20.90">
    <property type="entry name" value="Phosphatidylinositol 3-kinase Catalytic Subunit, Chain A, domain 1"/>
    <property type="match status" value="1"/>
</dbReference>
<dbReference type="RefSeq" id="XP_032814050.1">
    <property type="nucleotide sequence ID" value="XM_032958159.1"/>
</dbReference>
<dbReference type="AlphaFoldDB" id="A0AAJ7TBS3"/>
<evidence type="ECO:0000313" key="7">
    <source>
        <dbReference type="RefSeq" id="XP_032814051.1"/>
    </source>
</evidence>
<dbReference type="InterPro" id="IPR011524">
    <property type="entry name" value="SARAH_dom"/>
</dbReference>
<dbReference type="PROSITE" id="PS50200">
    <property type="entry name" value="RA"/>
    <property type="match status" value="1"/>
</dbReference>
<dbReference type="InterPro" id="IPR000159">
    <property type="entry name" value="RA_dom"/>
</dbReference>